<reference evidence="2" key="1">
    <citation type="submission" date="2016-10" db="EMBL/GenBank/DDBJ databases">
        <authorList>
            <person name="Varghese N."/>
            <person name="Submissions S."/>
        </authorList>
    </citation>
    <scope>NUCLEOTIDE SEQUENCE [LARGE SCALE GENOMIC DNA]</scope>
    <source>
        <strain evidence="2">DSM 24213</strain>
    </source>
</reference>
<evidence type="ECO:0000313" key="2">
    <source>
        <dbReference type="Proteomes" id="UP000243629"/>
    </source>
</evidence>
<keyword evidence="2" id="KW-1185">Reference proteome</keyword>
<dbReference type="EMBL" id="FOUI01000010">
    <property type="protein sequence ID" value="SFM65051.1"/>
    <property type="molecule type" value="Genomic_DNA"/>
</dbReference>
<dbReference type="Proteomes" id="UP000243629">
    <property type="component" value="Unassembled WGS sequence"/>
</dbReference>
<evidence type="ECO:0000313" key="1">
    <source>
        <dbReference type="EMBL" id="SFM65051.1"/>
    </source>
</evidence>
<gene>
    <name evidence="1" type="ORF">SAMN05216217_11092</name>
</gene>
<dbReference type="STRING" id="1720063.SAMN05216217_11092"/>
<protein>
    <submittedName>
        <fullName evidence="1">Uncharacterized protein</fullName>
    </submittedName>
</protein>
<proteinExistence type="predicted"/>
<name>A0A1I4SKX8_9GAMM</name>
<sequence length="32" mass="3479">MKTERHGTAKRETGYFLAGLGVGNAVPELMFP</sequence>
<organism evidence="1 2">
    <name type="scientific">Halopseudomonas yangmingensis</name>
    <dbReference type="NCBI Taxonomy" id="1720063"/>
    <lineage>
        <taxon>Bacteria</taxon>
        <taxon>Pseudomonadati</taxon>
        <taxon>Pseudomonadota</taxon>
        <taxon>Gammaproteobacteria</taxon>
        <taxon>Pseudomonadales</taxon>
        <taxon>Pseudomonadaceae</taxon>
        <taxon>Halopseudomonas</taxon>
    </lineage>
</organism>
<dbReference type="AlphaFoldDB" id="A0A1I4SKX8"/>
<accession>A0A1I4SKX8</accession>